<feature type="domain" description="Integrase catalytic" evidence="1">
    <location>
        <begin position="421"/>
        <end position="507"/>
    </location>
</feature>
<sequence length="507" mass="57446">IASAVASDVTSAMTAMFKQYQVTPAPASVKAVEESCVTYGDAHSYRQCLATNGNTFLGYQDNIQGYVSAAAVNYNQGNTALADLGASINLMPLSIWKKLSLPELTPTQMILELVDQSTTRPAGIAEDVFVKVGKFHFPTEFVVIDYGEELTLRVDDEAITFKVCQTSSFSPNDAESINRINVIDIVCEEYAHEDADKLPIIISKNLKDDEKAYLLKVLKLHKRAIAWKLSDIKDFSKIARPMTRLLEKEAPFFFLKECIESFNTLKKKLIEAPILVALDWDLPFEIMCDASDFAVEAFMGQRAENLAADHLSRLENPHQSDLEKKEITKTFPLETLGMVTFRGDASTSWFTDFANYHTGNFIVKRMSSQQKKKFFKPVKHYFWDDPYLFRTGADQPTIYRDTHDLVTRCDAYQRQGKISERDEMPQNAIQVYEIFDIWGIDFMGLFPSSRGNKYILVAVDYLSKWVEAKALPTNDARVVVKFLKSLFARFGTPRSIISDRGTHFCND</sequence>
<name>A0A699I8I8_TANCI</name>
<dbReference type="Gene3D" id="3.30.70.270">
    <property type="match status" value="1"/>
</dbReference>
<dbReference type="InterPro" id="IPR043128">
    <property type="entry name" value="Rev_trsase/Diguanyl_cyclase"/>
</dbReference>
<dbReference type="AlphaFoldDB" id="A0A699I8I8"/>
<proteinExistence type="predicted"/>
<accession>A0A699I8I8</accession>
<dbReference type="PANTHER" id="PTHR47266">
    <property type="entry name" value="ENDONUCLEASE-RELATED"/>
    <property type="match status" value="1"/>
</dbReference>
<dbReference type="InterPro" id="IPR043502">
    <property type="entry name" value="DNA/RNA_pol_sf"/>
</dbReference>
<protein>
    <submittedName>
        <fullName evidence="2">Reverse transcriptase domain-containing protein</fullName>
    </submittedName>
</protein>
<dbReference type="SUPFAM" id="SSF53098">
    <property type="entry name" value="Ribonuclease H-like"/>
    <property type="match status" value="1"/>
</dbReference>
<dbReference type="Pfam" id="PF00665">
    <property type="entry name" value="rve"/>
    <property type="match status" value="1"/>
</dbReference>
<dbReference type="InterPro" id="IPR001584">
    <property type="entry name" value="Integrase_cat-core"/>
</dbReference>
<dbReference type="GO" id="GO:0015074">
    <property type="term" value="P:DNA integration"/>
    <property type="evidence" value="ECO:0007669"/>
    <property type="project" value="InterPro"/>
</dbReference>
<dbReference type="InterPro" id="IPR012337">
    <property type="entry name" value="RNaseH-like_sf"/>
</dbReference>
<keyword evidence="2" id="KW-0695">RNA-directed DNA polymerase</keyword>
<dbReference type="InterPro" id="IPR041577">
    <property type="entry name" value="RT_RNaseH_2"/>
</dbReference>
<evidence type="ECO:0000313" key="2">
    <source>
        <dbReference type="EMBL" id="GEZ27139.1"/>
    </source>
</evidence>
<dbReference type="PROSITE" id="PS50994">
    <property type="entry name" value="INTEGRASE"/>
    <property type="match status" value="1"/>
</dbReference>
<keyword evidence="2" id="KW-0808">Transferase</keyword>
<dbReference type="Gene3D" id="3.30.420.10">
    <property type="entry name" value="Ribonuclease H-like superfamily/Ribonuclease H"/>
    <property type="match status" value="1"/>
</dbReference>
<reference evidence="2" key="1">
    <citation type="journal article" date="2019" name="Sci. Rep.">
        <title>Draft genome of Tanacetum cinerariifolium, the natural source of mosquito coil.</title>
        <authorList>
            <person name="Yamashiro T."/>
            <person name="Shiraishi A."/>
            <person name="Satake H."/>
            <person name="Nakayama K."/>
        </authorList>
    </citation>
    <scope>NUCLEOTIDE SEQUENCE</scope>
</reference>
<dbReference type="InterPro" id="IPR021109">
    <property type="entry name" value="Peptidase_aspartic_dom_sf"/>
</dbReference>
<dbReference type="Pfam" id="PF17919">
    <property type="entry name" value="RT_RNaseH_2"/>
    <property type="match status" value="1"/>
</dbReference>
<dbReference type="Gene3D" id="2.40.70.10">
    <property type="entry name" value="Acid Proteases"/>
    <property type="match status" value="1"/>
</dbReference>
<keyword evidence="2" id="KW-0548">Nucleotidyltransferase</keyword>
<dbReference type="InterPro" id="IPR036397">
    <property type="entry name" value="RNaseH_sf"/>
</dbReference>
<dbReference type="InterPro" id="IPR052160">
    <property type="entry name" value="Gypsy_RT_Integrase-like"/>
</dbReference>
<feature type="non-terminal residue" evidence="2">
    <location>
        <position position="1"/>
    </location>
</feature>
<dbReference type="CDD" id="cd00303">
    <property type="entry name" value="retropepsin_like"/>
    <property type="match status" value="1"/>
</dbReference>
<organism evidence="2">
    <name type="scientific">Tanacetum cinerariifolium</name>
    <name type="common">Dalmatian daisy</name>
    <name type="synonym">Chrysanthemum cinerariifolium</name>
    <dbReference type="NCBI Taxonomy" id="118510"/>
    <lineage>
        <taxon>Eukaryota</taxon>
        <taxon>Viridiplantae</taxon>
        <taxon>Streptophyta</taxon>
        <taxon>Embryophyta</taxon>
        <taxon>Tracheophyta</taxon>
        <taxon>Spermatophyta</taxon>
        <taxon>Magnoliopsida</taxon>
        <taxon>eudicotyledons</taxon>
        <taxon>Gunneridae</taxon>
        <taxon>Pentapetalae</taxon>
        <taxon>asterids</taxon>
        <taxon>campanulids</taxon>
        <taxon>Asterales</taxon>
        <taxon>Asteraceae</taxon>
        <taxon>Asteroideae</taxon>
        <taxon>Anthemideae</taxon>
        <taxon>Anthemidinae</taxon>
        <taxon>Tanacetum</taxon>
    </lineage>
</organism>
<gene>
    <name evidence="2" type="ORF">Tci_499112</name>
</gene>
<dbReference type="SUPFAM" id="SSF56672">
    <property type="entry name" value="DNA/RNA polymerases"/>
    <property type="match status" value="1"/>
</dbReference>
<evidence type="ECO:0000259" key="1">
    <source>
        <dbReference type="PROSITE" id="PS50994"/>
    </source>
</evidence>
<dbReference type="EMBL" id="BKCJ010259455">
    <property type="protein sequence ID" value="GEZ27139.1"/>
    <property type="molecule type" value="Genomic_DNA"/>
</dbReference>
<dbReference type="GO" id="GO:0003964">
    <property type="term" value="F:RNA-directed DNA polymerase activity"/>
    <property type="evidence" value="ECO:0007669"/>
    <property type="project" value="UniProtKB-KW"/>
</dbReference>
<comment type="caution">
    <text evidence="2">The sequence shown here is derived from an EMBL/GenBank/DDBJ whole genome shotgun (WGS) entry which is preliminary data.</text>
</comment>
<dbReference type="GO" id="GO:0003676">
    <property type="term" value="F:nucleic acid binding"/>
    <property type="evidence" value="ECO:0007669"/>
    <property type="project" value="InterPro"/>
</dbReference>